<comment type="caution">
    <text evidence="1">The sequence shown here is derived from an EMBL/GenBank/DDBJ whole genome shotgun (WGS) entry which is preliminary data.</text>
</comment>
<sequence>MGFLSSESDQPSYSVFCFEYHVLKESFSIPEPLQPAMLRTLTDAAISRAATAKQVQSVLSLFLGHREQFSEAPEIDRQQCPHWQI</sequence>
<dbReference type="Proteomes" id="UP000242861">
    <property type="component" value="Unassembled WGS sequence"/>
</dbReference>
<proteinExistence type="predicted"/>
<evidence type="ECO:0000313" key="2">
    <source>
        <dbReference type="Proteomes" id="UP000242861"/>
    </source>
</evidence>
<reference evidence="2" key="1">
    <citation type="submission" date="2017-12" db="EMBL/GenBank/DDBJ databases">
        <authorList>
            <person name="Yu X.-Y."/>
        </authorList>
    </citation>
    <scope>NUCLEOTIDE SEQUENCE [LARGE SCALE GENOMIC DNA]</scope>
    <source>
        <strain evidence="2">ZYSR67-Z</strain>
    </source>
</reference>
<name>A0A2I0CNQ1_9PSED</name>
<dbReference type="AlphaFoldDB" id="A0A2I0CNQ1"/>
<dbReference type="EMBL" id="PIYS01000019">
    <property type="protein sequence ID" value="PKF70768.1"/>
    <property type="molecule type" value="Genomic_DNA"/>
</dbReference>
<accession>A0A2I0CNQ1</accession>
<organism evidence="1 2">
    <name type="scientific">Pseudomonas fluvialis</name>
    <dbReference type="NCBI Taxonomy" id="1793966"/>
    <lineage>
        <taxon>Bacteria</taxon>
        <taxon>Pseudomonadati</taxon>
        <taxon>Pseudomonadota</taxon>
        <taxon>Gammaproteobacteria</taxon>
        <taxon>Pseudomonadales</taxon>
        <taxon>Pseudomonadaceae</taxon>
        <taxon>Pseudomonas</taxon>
    </lineage>
</organism>
<gene>
    <name evidence="1" type="ORF">CW360_11560</name>
</gene>
<evidence type="ECO:0000313" key="1">
    <source>
        <dbReference type="EMBL" id="PKF70768.1"/>
    </source>
</evidence>
<protein>
    <submittedName>
        <fullName evidence="1">Uncharacterized protein</fullName>
    </submittedName>
</protein>